<accession>A0A853ITU7</accession>
<dbReference type="InterPro" id="IPR040824">
    <property type="entry name" value="LPD3"/>
</dbReference>
<protein>
    <recommendedName>
        <fullName evidence="1">Large polyvalent protein-associated domain-containing protein</fullName>
    </recommendedName>
</protein>
<evidence type="ECO:0000313" key="2">
    <source>
        <dbReference type="EMBL" id="NZA01204.1"/>
    </source>
</evidence>
<organism evidence="2 3">
    <name type="scientific">Ottowia beijingensis</name>
    <dbReference type="NCBI Taxonomy" id="1207057"/>
    <lineage>
        <taxon>Bacteria</taxon>
        <taxon>Pseudomonadati</taxon>
        <taxon>Pseudomonadota</taxon>
        <taxon>Betaproteobacteria</taxon>
        <taxon>Burkholderiales</taxon>
        <taxon>Comamonadaceae</taxon>
        <taxon>Ottowia</taxon>
    </lineage>
</organism>
<keyword evidence="3" id="KW-1185">Reference proteome</keyword>
<dbReference type="RefSeq" id="WP_180549704.1">
    <property type="nucleotide sequence ID" value="NZ_JACCKX010000001.1"/>
</dbReference>
<reference evidence="2 3" key="1">
    <citation type="submission" date="2020-07" db="EMBL/GenBank/DDBJ databases">
        <authorList>
            <person name="Maaloum M."/>
        </authorList>
    </citation>
    <scope>NUCLEOTIDE SEQUENCE [LARGE SCALE GENOMIC DNA]</scope>
    <source>
        <strain evidence="2 3">GCS-AN-3</strain>
    </source>
</reference>
<name>A0A853ITU7_9BURK</name>
<gene>
    <name evidence="2" type="ORF">H0I39_04435</name>
</gene>
<dbReference type="EMBL" id="JACCKX010000001">
    <property type="protein sequence ID" value="NZA01204.1"/>
    <property type="molecule type" value="Genomic_DNA"/>
</dbReference>
<evidence type="ECO:0000313" key="3">
    <source>
        <dbReference type="Proteomes" id="UP000589716"/>
    </source>
</evidence>
<dbReference type="Proteomes" id="UP000589716">
    <property type="component" value="Unassembled WGS sequence"/>
</dbReference>
<dbReference type="Pfam" id="PF18798">
    <property type="entry name" value="LPD3"/>
    <property type="match status" value="1"/>
</dbReference>
<sequence length="164" mass="17776">MREHMADALDRMVKNKTAITHPELGEIRVGREGAKKSENSARDPAKSLVTADLEAVLPQSIVARSEPSRGMDGPDIAGYSTLLARVNVDGVPLVAAFTVRHQSDGRWYYNSVAQHDAQEKPAIPMGVLTSNPVQVSPRLCVPVFRPPTARAAQPARLQTTAVCR</sequence>
<evidence type="ECO:0000259" key="1">
    <source>
        <dbReference type="Pfam" id="PF18798"/>
    </source>
</evidence>
<comment type="caution">
    <text evidence="2">The sequence shown here is derived from an EMBL/GenBank/DDBJ whole genome shotgun (WGS) entry which is preliminary data.</text>
</comment>
<dbReference type="AlphaFoldDB" id="A0A853ITU7"/>
<proteinExistence type="predicted"/>
<feature type="domain" description="Large polyvalent protein-associated" evidence="1">
    <location>
        <begin position="3"/>
        <end position="109"/>
    </location>
</feature>